<evidence type="ECO:0000313" key="1">
    <source>
        <dbReference type="EMBL" id="TDK65351.1"/>
    </source>
</evidence>
<dbReference type="Pfam" id="PF02597">
    <property type="entry name" value="ThiS"/>
    <property type="match status" value="1"/>
</dbReference>
<dbReference type="Proteomes" id="UP000294829">
    <property type="component" value="Unassembled WGS sequence"/>
</dbReference>
<organism evidence="1 2">
    <name type="scientific">Sapientia aquatica</name>
    <dbReference type="NCBI Taxonomy" id="1549640"/>
    <lineage>
        <taxon>Bacteria</taxon>
        <taxon>Pseudomonadati</taxon>
        <taxon>Pseudomonadota</taxon>
        <taxon>Betaproteobacteria</taxon>
        <taxon>Burkholderiales</taxon>
        <taxon>Oxalobacteraceae</taxon>
        <taxon>Sapientia</taxon>
    </lineage>
</organism>
<gene>
    <name evidence="1" type="primary">thiS</name>
    <name evidence="1" type="ORF">E2I14_13090</name>
</gene>
<dbReference type="OrthoDB" id="9800283at2"/>
<comment type="caution">
    <text evidence="1">The sequence shown here is derived from an EMBL/GenBank/DDBJ whole genome shotgun (WGS) entry which is preliminary data.</text>
</comment>
<reference evidence="1 2" key="1">
    <citation type="submission" date="2019-03" db="EMBL/GenBank/DDBJ databases">
        <title>Sapientia aquatica gen. nov., sp. nov., isolated from a crater lake.</title>
        <authorList>
            <person name="Felfoldi T."/>
            <person name="Szabo A."/>
            <person name="Toth E."/>
            <person name="Schumann P."/>
            <person name="Keki Z."/>
            <person name="Marialigeti K."/>
            <person name="Mathe I."/>
        </authorList>
    </citation>
    <scope>NUCLEOTIDE SEQUENCE [LARGE SCALE GENOMIC DNA]</scope>
    <source>
        <strain evidence="1 2">SA-152</strain>
    </source>
</reference>
<dbReference type="InterPro" id="IPR010035">
    <property type="entry name" value="Thi_S"/>
</dbReference>
<dbReference type="AlphaFoldDB" id="A0A4R5W099"/>
<dbReference type="NCBIfam" id="TIGR01683">
    <property type="entry name" value="thiS"/>
    <property type="match status" value="1"/>
</dbReference>
<dbReference type="Gene3D" id="3.10.20.30">
    <property type="match status" value="1"/>
</dbReference>
<name>A0A4R5W099_9BURK</name>
<accession>A0A4R5W099</accession>
<sequence length="66" mass="7080">MEITLNGAAHPLEDGQSVADLVAALNLSQQAIAVAVNRSIVTRNRWAEHQLQQYDQVDVVRAIGGG</sequence>
<evidence type="ECO:0000313" key="2">
    <source>
        <dbReference type="Proteomes" id="UP000294829"/>
    </source>
</evidence>
<dbReference type="InterPro" id="IPR003749">
    <property type="entry name" value="ThiS/MoaD-like"/>
</dbReference>
<dbReference type="RefSeq" id="WP_133329229.1">
    <property type="nucleotide sequence ID" value="NZ_SMYL01000006.1"/>
</dbReference>
<dbReference type="EMBL" id="SMYL01000006">
    <property type="protein sequence ID" value="TDK65351.1"/>
    <property type="molecule type" value="Genomic_DNA"/>
</dbReference>
<dbReference type="InterPro" id="IPR016155">
    <property type="entry name" value="Mopterin_synth/thiamin_S_b"/>
</dbReference>
<dbReference type="PANTHER" id="PTHR34472">
    <property type="entry name" value="SULFUR CARRIER PROTEIN THIS"/>
    <property type="match status" value="1"/>
</dbReference>
<dbReference type="CDD" id="cd00565">
    <property type="entry name" value="Ubl_ThiS"/>
    <property type="match status" value="1"/>
</dbReference>
<dbReference type="InterPro" id="IPR012675">
    <property type="entry name" value="Beta-grasp_dom_sf"/>
</dbReference>
<keyword evidence="2" id="KW-1185">Reference proteome</keyword>
<proteinExistence type="predicted"/>
<protein>
    <submittedName>
        <fullName evidence="1">Sulfur carrier protein ThiS</fullName>
    </submittedName>
</protein>
<dbReference type="PANTHER" id="PTHR34472:SF1">
    <property type="entry name" value="SULFUR CARRIER PROTEIN THIS"/>
    <property type="match status" value="1"/>
</dbReference>
<dbReference type="SUPFAM" id="SSF54285">
    <property type="entry name" value="MoaD/ThiS"/>
    <property type="match status" value="1"/>
</dbReference>